<organism evidence="1 2">
    <name type="scientific">Pocillopora damicornis</name>
    <name type="common">Cauliflower coral</name>
    <name type="synonym">Millepora damicornis</name>
    <dbReference type="NCBI Taxonomy" id="46731"/>
    <lineage>
        <taxon>Eukaryota</taxon>
        <taxon>Metazoa</taxon>
        <taxon>Cnidaria</taxon>
        <taxon>Anthozoa</taxon>
        <taxon>Hexacorallia</taxon>
        <taxon>Scleractinia</taxon>
        <taxon>Astrocoeniina</taxon>
        <taxon>Pocilloporidae</taxon>
        <taxon>Pocillopora</taxon>
    </lineage>
</organism>
<dbReference type="EMBL" id="RCHS01000537">
    <property type="protein sequence ID" value="RMX58134.1"/>
    <property type="molecule type" value="Genomic_DNA"/>
</dbReference>
<protein>
    <submittedName>
        <fullName evidence="1">Uncharacterized protein</fullName>
    </submittedName>
</protein>
<name>A0A3M6UX75_POCDA</name>
<gene>
    <name evidence="1" type="ORF">pdam_00000166</name>
</gene>
<dbReference type="AlphaFoldDB" id="A0A3M6UX75"/>
<evidence type="ECO:0000313" key="2">
    <source>
        <dbReference type="Proteomes" id="UP000275408"/>
    </source>
</evidence>
<reference evidence="1 2" key="1">
    <citation type="journal article" date="2018" name="Sci. Rep.">
        <title>Comparative analysis of the Pocillopora damicornis genome highlights role of immune system in coral evolution.</title>
        <authorList>
            <person name="Cunning R."/>
            <person name="Bay R.A."/>
            <person name="Gillette P."/>
            <person name="Baker A.C."/>
            <person name="Traylor-Knowles N."/>
        </authorList>
    </citation>
    <scope>NUCLEOTIDE SEQUENCE [LARGE SCALE GENOMIC DNA]</scope>
    <source>
        <strain evidence="1">RSMAS</strain>
        <tissue evidence="1">Whole animal</tissue>
    </source>
</reference>
<accession>A0A3M6UX75</accession>
<dbReference type="Proteomes" id="UP000275408">
    <property type="component" value="Unassembled WGS sequence"/>
</dbReference>
<sequence length="60" mass="6523">MTTTVTAYYDEVRDVLDEEGGSDEDVDVGFFVAVPEVELPEVAAVVRLASWESTKGLLSD</sequence>
<keyword evidence="2" id="KW-1185">Reference proteome</keyword>
<proteinExistence type="predicted"/>
<comment type="caution">
    <text evidence="1">The sequence shown here is derived from an EMBL/GenBank/DDBJ whole genome shotgun (WGS) entry which is preliminary data.</text>
</comment>
<evidence type="ECO:0000313" key="1">
    <source>
        <dbReference type="EMBL" id="RMX58134.1"/>
    </source>
</evidence>